<dbReference type="PANTHER" id="PTHR13935:SF90">
    <property type="entry name" value="TRANSCRIPTION FACTOR BHLH162"/>
    <property type="match status" value="1"/>
</dbReference>
<dbReference type="Pfam" id="PF00010">
    <property type="entry name" value="HLH"/>
    <property type="match status" value="1"/>
</dbReference>
<keyword evidence="4" id="KW-0539">Nucleus</keyword>
<dbReference type="PROSITE" id="PS50888">
    <property type="entry name" value="BHLH"/>
    <property type="match status" value="1"/>
</dbReference>
<dbReference type="SMART" id="SM00353">
    <property type="entry name" value="HLH"/>
    <property type="match status" value="1"/>
</dbReference>
<evidence type="ECO:0000256" key="2">
    <source>
        <dbReference type="ARBA" id="ARBA00023015"/>
    </source>
</evidence>
<feature type="coiled-coil region" evidence="5">
    <location>
        <begin position="88"/>
        <end position="115"/>
    </location>
</feature>
<dbReference type="GO" id="GO:0000977">
    <property type="term" value="F:RNA polymerase II transcription regulatory region sequence-specific DNA binding"/>
    <property type="evidence" value="ECO:0007669"/>
    <property type="project" value="TreeGrafter"/>
</dbReference>
<keyword evidence="9" id="KW-1185">Reference proteome</keyword>
<evidence type="ECO:0000256" key="3">
    <source>
        <dbReference type="ARBA" id="ARBA00023163"/>
    </source>
</evidence>
<dbReference type="GO" id="GO:0090575">
    <property type="term" value="C:RNA polymerase II transcription regulator complex"/>
    <property type="evidence" value="ECO:0007669"/>
    <property type="project" value="TreeGrafter"/>
</dbReference>
<dbReference type="SUPFAM" id="SSF47459">
    <property type="entry name" value="HLH, helix-loop-helix DNA-binding domain"/>
    <property type="match status" value="1"/>
</dbReference>
<protein>
    <recommendedName>
        <fullName evidence="7">BHLH domain-containing protein</fullName>
    </recommendedName>
</protein>
<keyword evidence="2" id="KW-0805">Transcription regulation</keyword>
<sequence>MGIVGTAMGREKGGCGWGAGRKVGGGDERGGGAVPIPYLMEHNPSSSSGVDRKTIEKNRRNQMKALYSQLKSHVPSTSREVVSLPDQLDEAAKYIKKLQIKLERMKEKKESLMGVEKPDARLSRGTMVRLRPPQIDVREVESALEVVLVTGLDCMFLFNETIRLLHEEGAEVVNANYYVLDDAAFHTIHSKVGQSATGFEAARISGRLEKFVDGAASFELL</sequence>
<name>A0AA89ALS4_9ASTE</name>
<evidence type="ECO:0000256" key="5">
    <source>
        <dbReference type="SAM" id="Coils"/>
    </source>
</evidence>
<reference evidence="8" key="1">
    <citation type="submission" date="2022-12" db="EMBL/GenBank/DDBJ databases">
        <title>Draft genome assemblies for two species of Escallonia (Escalloniales).</title>
        <authorList>
            <person name="Chanderbali A."/>
            <person name="Dervinis C."/>
            <person name="Anghel I."/>
            <person name="Soltis D."/>
            <person name="Soltis P."/>
            <person name="Zapata F."/>
        </authorList>
    </citation>
    <scope>NUCLEOTIDE SEQUENCE</scope>
    <source>
        <strain evidence="8">UCBG64.0493</strain>
        <tissue evidence="8">Leaf</tissue>
    </source>
</reference>
<organism evidence="8 9">
    <name type="scientific">Escallonia herrerae</name>
    <dbReference type="NCBI Taxonomy" id="1293975"/>
    <lineage>
        <taxon>Eukaryota</taxon>
        <taxon>Viridiplantae</taxon>
        <taxon>Streptophyta</taxon>
        <taxon>Embryophyta</taxon>
        <taxon>Tracheophyta</taxon>
        <taxon>Spermatophyta</taxon>
        <taxon>Magnoliopsida</taxon>
        <taxon>eudicotyledons</taxon>
        <taxon>Gunneridae</taxon>
        <taxon>Pentapetalae</taxon>
        <taxon>asterids</taxon>
        <taxon>campanulids</taxon>
        <taxon>Escalloniales</taxon>
        <taxon>Escalloniaceae</taxon>
        <taxon>Escallonia</taxon>
    </lineage>
</organism>
<evidence type="ECO:0000256" key="4">
    <source>
        <dbReference type="ARBA" id="ARBA00023242"/>
    </source>
</evidence>
<feature type="region of interest" description="Disordered" evidence="6">
    <location>
        <begin position="14"/>
        <end position="52"/>
    </location>
</feature>
<dbReference type="AlphaFoldDB" id="A0AA89ALS4"/>
<evidence type="ECO:0000313" key="8">
    <source>
        <dbReference type="EMBL" id="KAK3007142.1"/>
    </source>
</evidence>
<comment type="caution">
    <text evidence="8">The sequence shown here is derived from an EMBL/GenBank/DDBJ whole genome shotgun (WGS) entry which is preliminary data.</text>
</comment>
<keyword evidence="3" id="KW-0804">Transcription</keyword>
<comment type="subcellular location">
    <subcellularLocation>
        <location evidence="1">Nucleus</location>
    </subcellularLocation>
</comment>
<dbReference type="Proteomes" id="UP001188597">
    <property type="component" value="Unassembled WGS sequence"/>
</dbReference>
<keyword evidence="5" id="KW-0175">Coiled coil</keyword>
<feature type="compositionally biased region" description="Gly residues" evidence="6">
    <location>
        <begin position="14"/>
        <end position="23"/>
    </location>
</feature>
<dbReference type="PANTHER" id="PTHR13935">
    <property type="entry name" value="ACHAETE-SCUTE TRANSCRIPTION FACTOR-RELATED"/>
    <property type="match status" value="1"/>
</dbReference>
<dbReference type="InterPro" id="IPR015660">
    <property type="entry name" value="MASH1/Ascl1a-like"/>
</dbReference>
<evidence type="ECO:0000259" key="7">
    <source>
        <dbReference type="PROSITE" id="PS50888"/>
    </source>
</evidence>
<dbReference type="GO" id="GO:0046983">
    <property type="term" value="F:protein dimerization activity"/>
    <property type="evidence" value="ECO:0007669"/>
    <property type="project" value="InterPro"/>
</dbReference>
<evidence type="ECO:0000256" key="1">
    <source>
        <dbReference type="ARBA" id="ARBA00004123"/>
    </source>
</evidence>
<dbReference type="InterPro" id="IPR036638">
    <property type="entry name" value="HLH_DNA-bd_sf"/>
</dbReference>
<feature type="domain" description="BHLH" evidence="7">
    <location>
        <begin position="47"/>
        <end position="98"/>
    </location>
</feature>
<dbReference type="Gene3D" id="4.10.280.10">
    <property type="entry name" value="Helix-loop-helix DNA-binding domain"/>
    <property type="match status" value="1"/>
</dbReference>
<accession>A0AA89ALS4</accession>
<proteinExistence type="predicted"/>
<evidence type="ECO:0000256" key="6">
    <source>
        <dbReference type="SAM" id="MobiDB-lite"/>
    </source>
</evidence>
<dbReference type="InterPro" id="IPR011598">
    <property type="entry name" value="bHLH_dom"/>
</dbReference>
<dbReference type="EMBL" id="JAVXUP010001902">
    <property type="protein sequence ID" value="KAK3007142.1"/>
    <property type="molecule type" value="Genomic_DNA"/>
</dbReference>
<dbReference type="GO" id="GO:0000981">
    <property type="term" value="F:DNA-binding transcription factor activity, RNA polymerase II-specific"/>
    <property type="evidence" value="ECO:0007669"/>
    <property type="project" value="TreeGrafter"/>
</dbReference>
<gene>
    <name evidence="8" type="ORF">RJ639_016699</name>
</gene>
<evidence type="ECO:0000313" key="9">
    <source>
        <dbReference type="Proteomes" id="UP001188597"/>
    </source>
</evidence>